<protein>
    <submittedName>
        <fullName evidence="12">CyP450 monooxygenase</fullName>
    </submittedName>
</protein>
<dbReference type="InterPro" id="IPR050364">
    <property type="entry name" value="Cytochrome_P450_fung"/>
</dbReference>
<keyword evidence="5 9" id="KW-0479">Metal-binding</keyword>
<comment type="cofactor">
    <cofactor evidence="1 9">
        <name>heme</name>
        <dbReference type="ChEBI" id="CHEBI:30413"/>
    </cofactor>
</comment>
<keyword evidence="13" id="KW-1185">Reference proteome</keyword>
<evidence type="ECO:0000256" key="1">
    <source>
        <dbReference type="ARBA" id="ARBA00001971"/>
    </source>
</evidence>
<dbReference type="InterPro" id="IPR036396">
    <property type="entry name" value="Cyt_P450_sf"/>
</dbReference>
<dbReference type="PANTHER" id="PTHR46300">
    <property type="entry name" value="P450, PUTATIVE (EUROFUNG)-RELATED-RELATED"/>
    <property type="match status" value="1"/>
</dbReference>
<evidence type="ECO:0000313" key="12">
    <source>
        <dbReference type="EMBL" id="EIW83661.1"/>
    </source>
</evidence>
<evidence type="ECO:0000256" key="3">
    <source>
        <dbReference type="ARBA" id="ARBA00010617"/>
    </source>
</evidence>
<dbReference type="PROSITE" id="PS00086">
    <property type="entry name" value="CYTOCHROME_P450"/>
    <property type="match status" value="1"/>
</dbReference>
<dbReference type="KEGG" id="cput:CONPUDRAFT_150732"/>
<dbReference type="AlphaFoldDB" id="A0A5M3MYH3"/>
<comment type="pathway">
    <text evidence="2">Secondary metabolite biosynthesis.</text>
</comment>
<dbReference type="OrthoDB" id="2789670at2759"/>
<evidence type="ECO:0000256" key="2">
    <source>
        <dbReference type="ARBA" id="ARBA00005179"/>
    </source>
</evidence>
<accession>A0A5M3MYH3</accession>
<keyword evidence="6 10" id="KW-0560">Oxidoreductase</keyword>
<dbReference type="GO" id="GO:0016705">
    <property type="term" value="F:oxidoreductase activity, acting on paired donors, with incorporation or reduction of molecular oxygen"/>
    <property type="evidence" value="ECO:0007669"/>
    <property type="project" value="InterPro"/>
</dbReference>
<keyword evidence="11" id="KW-0472">Membrane</keyword>
<comment type="similarity">
    <text evidence="3 10">Belongs to the cytochrome P450 family.</text>
</comment>
<name>A0A5M3MYH3_CONPW</name>
<keyword evidence="11" id="KW-1133">Transmembrane helix</keyword>
<feature type="transmembrane region" description="Helical" evidence="11">
    <location>
        <begin position="6"/>
        <end position="25"/>
    </location>
</feature>
<evidence type="ECO:0000256" key="6">
    <source>
        <dbReference type="ARBA" id="ARBA00023002"/>
    </source>
</evidence>
<keyword evidence="4 9" id="KW-0349">Heme</keyword>
<keyword evidence="8 10" id="KW-0503">Monooxygenase</keyword>
<dbReference type="RefSeq" id="XP_007765605.1">
    <property type="nucleotide sequence ID" value="XM_007767415.1"/>
</dbReference>
<dbReference type="EMBL" id="JH711575">
    <property type="protein sequence ID" value="EIW83661.1"/>
    <property type="molecule type" value="Genomic_DNA"/>
</dbReference>
<dbReference type="CDD" id="cd11065">
    <property type="entry name" value="CYP64-like"/>
    <property type="match status" value="1"/>
</dbReference>
<evidence type="ECO:0000256" key="10">
    <source>
        <dbReference type="RuleBase" id="RU000461"/>
    </source>
</evidence>
<dbReference type="GO" id="GO:0005506">
    <property type="term" value="F:iron ion binding"/>
    <property type="evidence" value="ECO:0007669"/>
    <property type="project" value="InterPro"/>
</dbReference>
<dbReference type="InterPro" id="IPR002401">
    <property type="entry name" value="Cyt_P450_E_grp-I"/>
</dbReference>
<proteinExistence type="inferred from homology"/>
<evidence type="ECO:0000256" key="7">
    <source>
        <dbReference type="ARBA" id="ARBA00023004"/>
    </source>
</evidence>
<evidence type="ECO:0000256" key="11">
    <source>
        <dbReference type="SAM" id="Phobius"/>
    </source>
</evidence>
<dbReference type="PANTHER" id="PTHR46300:SF7">
    <property type="entry name" value="P450, PUTATIVE (EUROFUNG)-RELATED"/>
    <property type="match status" value="1"/>
</dbReference>
<keyword evidence="7 9" id="KW-0408">Iron</keyword>
<dbReference type="OMA" id="NVIRCFT"/>
<reference evidence="13" key="1">
    <citation type="journal article" date="2012" name="Science">
        <title>The Paleozoic origin of enzymatic lignin decomposition reconstructed from 31 fungal genomes.</title>
        <authorList>
            <person name="Floudas D."/>
            <person name="Binder M."/>
            <person name="Riley R."/>
            <person name="Barry K."/>
            <person name="Blanchette R.A."/>
            <person name="Henrissat B."/>
            <person name="Martinez A.T."/>
            <person name="Otillar R."/>
            <person name="Spatafora J.W."/>
            <person name="Yadav J.S."/>
            <person name="Aerts A."/>
            <person name="Benoit I."/>
            <person name="Boyd A."/>
            <person name="Carlson A."/>
            <person name="Copeland A."/>
            <person name="Coutinho P.M."/>
            <person name="de Vries R.P."/>
            <person name="Ferreira P."/>
            <person name="Findley K."/>
            <person name="Foster B."/>
            <person name="Gaskell J."/>
            <person name="Glotzer D."/>
            <person name="Gorecki P."/>
            <person name="Heitman J."/>
            <person name="Hesse C."/>
            <person name="Hori C."/>
            <person name="Igarashi K."/>
            <person name="Jurgens J.A."/>
            <person name="Kallen N."/>
            <person name="Kersten P."/>
            <person name="Kohler A."/>
            <person name="Kuees U."/>
            <person name="Kumar T.K.A."/>
            <person name="Kuo A."/>
            <person name="LaButti K."/>
            <person name="Larrondo L.F."/>
            <person name="Lindquist E."/>
            <person name="Ling A."/>
            <person name="Lombard V."/>
            <person name="Lucas S."/>
            <person name="Lundell T."/>
            <person name="Martin R."/>
            <person name="McLaughlin D.J."/>
            <person name="Morgenstern I."/>
            <person name="Morin E."/>
            <person name="Murat C."/>
            <person name="Nagy L.G."/>
            <person name="Nolan M."/>
            <person name="Ohm R.A."/>
            <person name="Patyshakuliyeva A."/>
            <person name="Rokas A."/>
            <person name="Ruiz-Duenas F.J."/>
            <person name="Sabat G."/>
            <person name="Salamov A."/>
            <person name="Samejima M."/>
            <person name="Schmutz J."/>
            <person name="Slot J.C."/>
            <person name="St John F."/>
            <person name="Stenlid J."/>
            <person name="Sun H."/>
            <person name="Sun S."/>
            <person name="Syed K."/>
            <person name="Tsang A."/>
            <person name="Wiebenga A."/>
            <person name="Young D."/>
            <person name="Pisabarro A."/>
            <person name="Eastwood D.C."/>
            <person name="Martin F."/>
            <person name="Cullen D."/>
            <person name="Grigoriev I.V."/>
            <person name="Hibbett D.S."/>
        </authorList>
    </citation>
    <scope>NUCLEOTIDE SEQUENCE [LARGE SCALE GENOMIC DNA]</scope>
    <source>
        <strain evidence="13">RWD-64-598 SS2</strain>
    </source>
</reference>
<feature type="binding site" description="axial binding residue" evidence="9">
    <location>
        <position position="439"/>
    </location>
    <ligand>
        <name>heme</name>
        <dbReference type="ChEBI" id="CHEBI:30413"/>
    </ligand>
    <ligandPart>
        <name>Fe</name>
        <dbReference type="ChEBI" id="CHEBI:18248"/>
    </ligandPart>
</feature>
<dbReference type="GO" id="GO:0004497">
    <property type="term" value="F:monooxygenase activity"/>
    <property type="evidence" value="ECO:0007669"/>
    <property type="project" value="UniProtKB-KW"/>
</dbReference>
<gene>
    <name evidence="12" type="ORF">CONPUDRAFT_150732</name>
</gene>
<dbReference type="GeneID" id="19202745"/>
<dbReference type="PRINTS" id="PR00463">
    <property type="entry name" value="EP450I"/>
</dbReference>
<comment type="caution">
    <text evidence="12">The sequence shown here is derived from an EMBL/GenBank/DDBJ whole genome shotgun (WGS) entry which is preliminary data.</text>
</comment>
<organism evidence="12 13">
    <name type="scientific">Coniophora puteana (strain RWD-64-598)</name>
    <name type="common">Brown rot fungus</name>
    <dbReference type="NCBI Taxonomy" id="741705"/>
    <lineage>
        <taxon>Eukaryota</taxon>
        <taxon>Fungi</taxon>
        <taxon>Dikarya</taxon>
        <taxon>Basidiomycota</taxon>
        <taxon>Agaricomycotina</taxon>
        <taxon>Agaricomycetes</taxon>
        <taxon>Agaricomycetidae</taxon>
        <taxon>Boletales</taxon>
        <taxon>Coniophorineae</taxon>
        <taxon>Coniophoraceae</taxon>
        <taxon>Coniophora</taxon>
    </lineage>
</organism>
<evidence type="ECO:0000313" key="13">
    <source>
        <dbReference type="Proteomes" id="UP000053558"/>
    </source>
</evidence>
<dbReference type="Pfam" id="PF00067">
    <property type="entry name" value="p450"/>
    <property type="match status" value="1"/>
</dbReference>
<keyword evidence="11" id="KW-0812">Transmembrane</keyword>
<evidence type="ECO:0000256" key="9">
    <source>
        <dbReference type="PIRSR" id="PIRSR602401-1"/>
    </source>
</evidence>
<evidence type="ECO:0000256" key="8">
    <source>
        <dbReference type="ARBA" id="ARBA00023033"/>
    </source>
</evidence>
<evidence type="ECO:0000256" key="5">
    <source>
        <dbReference type="ARBA" id="ARBA00022723"/>
    </source>
</evidence>
<sequence>MPVLGYSVSLRVIGSVMAAAILVIARRYLRKRRANPAGLPLPPGPPRLPLVGTLGINIGAPWLTYAEWGKTFGDLIYLEILGMRLLVINSDAIAKELLDKRAATYSDRPQVPMVTLMGWEFNVGFYNYNDHWRKHRRAMHNVLKPDSIRSYRHLQTAKVHVLLRNLLCAPERMEAHLRTFTASTIMIVLYGYEIAPQGDRFAEIADTASEMLTNSFFPGAALVNALPFLRHLPSWFPGAGFKRYANICRAMTREMRDAPYDFVKKNSADGTGQHCIVQEMIENGEEVDVIKSVAGTSYAAAVETSSSAMSAFMMAMVLFPEVQAKAQAELDCVTGGERLPTWEDRESLVYIEALYREVLRWCQVTPLGVPHLTKEDDVYDGYFIPKDTFVFTNIWAMTHDPRVYPEPMRFMPERFLTQDGKALTDDTAQQQFGYGRRICVGKFLAEAAIWITIVNVLACFKLAKAKDEKGKDIDFEPEWTPGVIIHPKEYPFHVAPRSPHAAELVQMTEG</sequence>
<dbReference type="SUPFAM" id="SSF48264">
    <property type="entry name" value="Cytochrome P450"/>
    <property type="match status" value="1"/>
</dbReference>
<dbReference type="InterPro" id="IPR017972">
    <property type="entry name" value="Cyt_P450_CS"/>
</dbReference>
<dbReference type="InterPro" id="IPR001128">
    <property type="entry name" value="Cyt_P450"/>
</dbReference>
<dbReference type="Proteomes" id="UP000053558">
    <property type="component" value="Unassembled WGS sequence"/>
</dbReference>
<dbReference type="Gene3D" id="1.10.630.10">
    <property type="entry name" value="Cytochrome P450"/>
    <property type="match status" value="1"/>
</dbReference>
<evidence type="ECO:0000256" key="4">
    <source>
        <dbReference type="ARBA" id="ARBA00022617"/>
    </source>
</evidence>
<dbReference type="GO" id="GO:0020037">
    <property type="term" value="F:heme binding"/>
    <property type="evidence" value="ECO:0007669"/>
    <property type="project" value="InterPro"/>
</dbReference>